<dbReference type="RefSeq" id="WP_205108080.1">
    <property type="nucleotide sequence ID" value="NZ_JACJJL010000004.1"/>
</dbReference>
<sequence>MKTTNHKGSLTLVPAGGLANRMRAVASAYRLCLAVGSRLHVVWFRDWALNAPFADIFEPIEAPGIDLREAGVADAIVNGRPRRRNLWLPALPQALAYQRRIYEKSVTPLKQRGFDFEAWAAGRRCYMSCYQEFGAYPDDTYRLLFRPVASVMRSVEANAGLFADYTIGMHIRRTDHGEATAQSPTSLFIEAGRRELAVHPGLKIFLATDDQGVKAELTAEFGGRVITAAAAASRSSADGIRGGLADMYTLARTQRIYGSAGSSFSPMAARIGGVEMIEVRAGRVREQC</sequence>
<evidence type="ECO:0008006" key="3">
    <source>
        <dbReference type="Google" id="ProtNLM"/>
    </source>
</evidence>
<keyword evidence="2" id="KW-1185">Reference proteome</keyword>
<dbReference type="Proteomes" id="UP000764045">
    <property type="component" value="Unassembled WGS sequence"/>
</dbReference>
<dbReference type="AlphaFoldDB" id="A0A938WKV0"/>
<dbReference type="PANTHER" id="PTHR40743:SF1">
    <property type="entry name" value="POSSIBLE GLYCOSYLTRANSFERASE"/>
    <property type="match status" value="1"/>
</dbReference>
<comment type="caution">
    <text evidence="1">The sequence shown here is derived from an EMBL/GenBank/DDBJ whole genome shotgun (WGS) entry which is preliminary data.</text>
</comment>
<gene>
    <name evidence="1" type="ORF">H6B30_03815</name>
</gene>
<organism evidence="1 2">
    <name type="scientific">Marseilla massiliensis</name>
    <dbReference type="NCBI Taxonomy" id="1841864"/>
    <lineage>
        <taxon>Bacteria</taxon>
        <taxon>Pseudomonadati</taxon>
        <taxon>Bacteroidota</taxon>
        <taxon>Bacteroidia</taxon>
        <taxon>Bacteroidales</taxon>
        <taxon>Prevotellaceae</taxon>
        <taxon>Marseilla</taxon>
    </lineage>
</organism>
<dbReference type="Gene3D" id="3.40.50.11350">
    <property type="match status" value="1"/>
</dbReference>
<reference evidence="1 2" key="1">
    <citation type="journal article" date="2021" name="Sci. Rep.">
        <title>The distribution of antibiotic resistance genes in chicken gut microbiota commensals.</title>
        <authorList>
            <person name="Juricova H."/>
            <person name="Matiasovicova J."/>
            <person name="Kubasova T."/>
            <person name="Cejkova D."/>
            <person name="Rychlik I."/>
        </authorList>
    </citation>
    <scope>NUCLEOTIDE SEQUENCE [LARGE SCALE GENOMIC DNA]</scope>
    <source>
        <strain evidence="1 2">An819</strain>
    </source>
</reference>
<evidence type="ECO:0000313" key="2">
    <source>
        <dbReference type="Proteomes" id="UP000764045"/>
    </source>
</evidence>
<proteinExistence type="predicted"/>
<dbReference type="PANTHER" id="PTHR40743">
    <property type="entry name" value="NUCLEOTIDE-DIPHOSPHO-SUGAR TRANSFERASE CONTAINING PROTEIN"/>
    <property type="match status" value="1"/>
</dbReference>
<evidence type="ECO:0000313" key="1">
    <source>
        <dbReference type="EMBL" id="MBM6660889.1"/>
    </source>
</evidence>
<dbReference type="EMBL" id="JACJJL010000004">
    <property type="protein sequence ID" value="MBM6660889.1"/>
    <property type="molecule type" value="Genomic_DNA"/>
</dbReference>
<protein>
    <recommendedName>
        <fullName evidence="3">Glycosyl transferase</fullName>
    </recommendedName>
</protein>
<name>A0A938WKV0_9BACT</name>
<accession>A0A938WKV0</accession>